<organism evidence="2 3">
    <name type="scientific">Chryseobacterium arachidis</name>
    <dbReference type="NCBI Taxonomy" id="1416778"/>
    <lineage>
        <taxon>Bacteria</taxon>
        <taxon>Pseudomonadati</taxon>
        <taxon>Bacteroidota</taxon>
        <taxon>Flavobacteriia</taxon>
        <taxon>Flavobacteriales</taxon>
        <taxon>Weeksellaceae</taxon>
        <taxon>Chryseobacterium group</taxon>
        <taxon>Chryseobacterium</taxon>
    </lineage>
</organism>
<feature type="transmembrane region" description="Helical" evidence="1">
    <location>
        <begin position="6"/>
        <end position="24"/>
    </location>
</feature>
<proteinExistence type="predicted"/>
<name>A0A1M5BQ68_9FLAO</name>
<protein>
    <submittedName>
        <fullName evidence="2">Uncharacterized protein</fullName>
    </submittedName>
</protein>
<reference evidence="3" key="1">
    <citation type="submission" date="2016-11" db="EMBL/GenBank/DDBJ databases">
        <authorList>
            <person name="Varghese N."/>
            <person name="Submissions S."/>
        </authorList>
    </citation>
    <scope>NUCLEOTIDE SEQUENCE [LARGE SCALE GENOMIC DNA]</scope>
    <source>
        <strain evidence="3">DSM 27619</strain>
    </source>
</reference>
<evidence type="ECO:0000313" key="3">
    <source>
        <dbReference type="Proteomes" id="UP000184518"/>
    </source>
</evidence>
<keyword evidence="1" id="KW-0812">Transmembrane</keyword>
<sequence length="47" mass="5449">MIALFFSLILQIAQMFVLILLVNFKFGLKPYLLPNVESGLKFVLIEY</sequence>
<dbReference type="Proteomes" id="UP000184518">
    <property type="component" value="Unassembled WGS sequence"/>
</dbReference>
<dbReference type="EMBL" id="FQUT01000004">
    <property type="protein sequence ID" value="SHF44530.1"/>
    <property type="molecule type" value="Genomic_DNA"/>
</dbReference>
<keyword evidence="1" id="KW-0472">Membrane</keyword>
<evidence type="ECO:0000313" key="2">
    <source>
        <dbReference type="EMBL" id="SHF44530.1"/>
    </source>
</evidence>
<keyword evidence="1" id="KW-1133">Transmembrane helix</keyword>
<evidence type="ECO:0000256" key="1">
    <source>
        <dbReference type="SAM" id="Phobius"/>
    </source>
</evidence>
<keyword evidence="3" id="KW-1185">Reference proteome</keyword>
<accession>A0A1M5BQ68</accession>
<dbReference type="AlphaFoldDB" id="A0A1M5BQ68"/>
<gene>
    <name evidence="2" type="ORF">SAMN05443633_104252</name>
</gene>